<dbReference type="Gene3D" id="1.20.1640.10">
    <property type="entry name" value="Multidrug efflux transporter AcrB transmembrane domain"/>
    <property type="match status" value="2"/>
</dbReference>
<feature type="transmembrane region" description="Helical" evidence="6">
    <location>
        <begin position="323"/>
        <end position="348"/>
    </location>
</feature>
<feature type="transmembrane region" description="Helical" evidence="6">
    <location>
        <begin position="420"/>
        <end position="438"/>
    </location>
</feature>
<comment type="caution">
    <text evidence="8">The sequence shown here is derived from an EMBL/GenBank/DDBJ whole genome shotgun (WGS) entry which is preliminary data.</text>
</comment>
<dbReference type="PANTHER" id="PTHR33406:SF12">
    <property type="entry name" value="BLR2997 PROTEIN"/>
    <property type="match status" value="1"/>
</dbReference>
<feature type="transmembrane region" description="Helical" evidence="6">
    <location>
        <begin position="637"/>
        <end position="657"/>
    </location>
</feature>
<comment type="subcellular location">
    <subcellularLocation>
        <location evidence="1">Cell membrane</location>
        <topology evidence="1">Multi-pass membrane protein</topology>
    </subcellularLocation>
</comment>
<dbReference type="InterPro" id="IPR050545">
    <property type="entry name" value="Mycobact_MmpL"/>
</dbReference>
<evidence type="ECO:0000256" key="3">
    <source>
        <dbReference type="ARBA" id="ARBA00022692"/>
    </source>
</evidence>
<evidence type="ECO:0000259" key="7">
    <source>
        <dbReference type="PROSITE" id="PS50156"/>
    </source>
</evidence>
<evidence type="ECO:0000256" key="4">
    <source>
        <dbReference type="ARBA" id="ARBA00022989"/>
    </source>
</evidence>
<feature type="transmembrane region" description="Helical" evidence="6">
    <location>
        <begin position="734"/>
        <end position="756"/>
    </location>
</feature>
<dbReference type="EMBL" id="WMBQ01000001">
    <property type="protein sequence ID" value="MTD92785.1"/>
    <property type="molecule type" value="Genomic_DNA"/>
</dbReference>
<evidence type="ECO:0000256" key="2">
    <source>
        <dbReference type="ARBA" id="ARBA00022475"/>
    </source>
</evidence>
<name>A0A6I3KBI2_9HYPH</name>
<feature type="transmembrane region" description="Helical" evidence="6">
    <location>
        <begin position="360"/>
        <end position="384"/>
    </location>
</feature>
<dbReference type="InterPro" id="IPR004869">
    <property type="entry name" value="MMPL_dom"/>
</dbReference>
<reference evidence="8 9" key="1">
    <citation type="submission" date="2019-11" db="EMBL/GenBank/DDBJ databases">
        <title>Identification of a novel strain.</title>
        <authorList>
            <person name="Xu Q."/>
            <person name="Wang G."/>
        </authorList>
    </citation>
    <scope>NUCLEOTIDE SEQUENCE [LARGE SCALE GENOMIC DNA]</scope>
    <source>
        <strain evidence="9">xq</strain>
    </source>
</reference>
<evidence type="ECO:0000256" key="1">
    <source>
        <dbReference type="ARBA" id="ARBA00004651"/>
    </source>
</evidence>
<organism evidence="8 9">
    <name type="scientific">Hyphomicrobium album</name>
    <dbReference type="NCBI Taxonomy" id="2665159"/>
    <lineage>
        <taxon>Bacteria</taxon>
        <taxon>Pseudomonadati</taxon>
        <taxon>Pseudomonadota</taxon>
        <taxon>Alphaproteobacteria</taxon>
        <taxon>Hyphomicrobiales</taxon>
        <taxon>Hyphomicrobiaceae</taxon>
        <taxon>Hyphomicrobium</taxon>
    </lineage>
</organism>
<feature type="transmembrane region" description="Helical" evidence="6">
    <location>
        <begin position="232"/>
        <end position="250"/>
    </location>
</feature>
<feature type="domain" description="SSD" evidence="7">
    <location>
        <begin position="656"/>
        <end position="762"/>
    </location>
</feature>
<dbReference type="AlphaFoldDB" id="A0A6I3KBI2"/>
<evidence type="ECO:0000313" key="8">
    <source>
        <dbReference type="EMBL" id="MTD92785.1"/>
    </source>
</evidence>
<dbReference type="Proteomes" id="UP000440694">
    <property type="component" value="Unassembled WGS sequence"/>
</dbReference>
<feature type="transmembrane region" description="Helical" evidence="6">
    <location>
        <begin position="20"/>
        <end position="46"/>
    </location>
</feature>
<dbReference type="InterPro" id="IPR000731">
    <property type="entry name" value="SSD"/>
</dbReference>
<dbReference type="PROSITE" id="PS50156">
    <property type="entry name" value="SSD"/>
    <property type="match status" value="2"/>
</dbReference>
<dbReference type="PANTHER" id="PTHR33406">
    <property type="entry name" value="MEMBRANE PROTEIN MJ1562-RELATED"/>
    <property type="match status" value="1"/>
</dbReference>
<evidence type="ECO:0000256" key="6">
    <source>
        <dbReference type="SAM" id="Phobius"/>
    </source>
</evidence>
<accession>A0A6I3KBI2</accession>
<keyword evidence="5 6" id="KW-0472">Membrane</keyword>
<keyword evidence="4 6" id="KW-1133">Transmembrane helix</keyword>
<keyword evidence="2" id="KW-1003">Cell membrane</keyword>
<feature type="transmembrane region" description="Helical" evidence="6">
    <location>
        <begin position="257"/>
        <end position="279"/>
    </location>
</feature>
<evidence type="ECO:0000313" key="9">
    <source>
        <dbReference type="Proteomes" id="UP000440694"/>
    </source>
</evidence>
<feature type="domain" description="SSD" evidence="7">
    <location>
        <begin position="252"/>
        <end position="382"/>
    </location>
</feature>
<protein>
    <submittedName>
        <fullName evidence="8">MMPL family transporter</fullName>
    </submittedName>
</protein>
<dbReference type="SUPFAM" id="SSF82866">
    <property type="entry name" value="Multidrug efflux transporter AcrB transmembrane domain"/>
    <property type="match status" value="2"/>
</dbReference>
<keyword evidence="9" id="KW-1185">Reference proteome</keyword>
<feature type="transmembrane region" description="Helical" evidence="6">
    <location>
        <begin position="291"/>
        <end position="311"/>
    </location>
</feature>
<dbReference type="RefSeq" id="WP_154737376.1">
    <property type="nucleotide sequence ID" value="NZ_WMBQ01000001.1"/>
</dbReference>
<dbReference type="Pfam" id="PF03176">
    <property type="entry name" value="MMPL"/>
    <property type="match status" value="2"/>
</dbReference>
<feature type="transmembrane region" description="Helical" evidence="6">
    <location>
        <begin position="614"/>
        <end position="630"/>
    </location>
</feature>
<dbReference type="GO" id="GO:0005886">
    <property type="term" value="C:plasma membrane"/>
    <property type="evidence" value="ECO:0007669"/>
    <property type="project" value="UniProtKB-SubCell"/>
</dbReference>
<sequence length="781" mass="84808">MSTADDQHRNFVSSFGLERLGLVGLRAPALVSVLIAIATVLGLMGLTKLQVDDSLSELFRTNTDEFRRYEAIDRKFPSSEYDVLVVVEGHDLLQRKQLEAFAGLTTELQLVDGVSGLVSMLSARAKPDASGYAAPLVPDELPEDGAAYDAMIASLKSNDIVKGKFLSDDGQLAMIIIALDRKVVEEQTARVVIGNINAVIDEQLQDTGLTAKITGAPVMQLEIRNAVERDQILYNGLGLLFGAVIAVIFFRRVSLMLVAALPPVLAVIWSLGILGWMGFKLNLFLNVMTPLIMVMGFADSMQMVSAIRIRLREGDNRYEAVRFAINIVGPACVLAHGVALLAFLALLFSESGLIRTFGMAGSIAVCVSFIAVILVLPILAVMFIRNEENLAKDRTPADKLMDGLGVIVGEIVDRVTHRPYLYTVLGVVLFFLFGAAFVDLPTRYRLADQVPDREQALDATSRIDQKLTGANPVHVMIEWKDGTPLYSEKTLGVIGQVHNALEKEAGLGNVWSLESLRRWLHEAGDDKIETVQKFVGFLPEHLVRRFIADGQSSVLVTGRLPDVDSSHILPVVEKIDRSLDPVRAANPGFEISVTGLPAIAARNSARMIDQLKESIPICVAFAGVLLGLAFRSPFVAVVSLLPGLFPVLASGALLWGLDEGLEFASVVALLVVFGLGIDALIHFLNRLRLEERKGDAPEHAIRRARVLVGPAIILTTIVLAFGLGVTVFSDLPSLRTFGLVCGFTLLASLLADLVFLPATIMVGRRLWPHKPAEEPVRDVSG</sequence>
<evidence type="ECO:0000256" key="5">
    <source>
        <dbReference type="ARBA" id="ARBA00023136"/>
    </source>
</evidence>
<feature type="transmembrane region" description="Helical" evidence="6">
    <location>
        <begin position="663"/>
        <end position="685"/>
    </location>
</feature>
<gene>
    <name evidence="8" type="ORF">GIW81_00365</name>
</gene>
<proteinExistence type="predicted"/>
<keyword evidence="3 6" id="KW-0812">Transmembrane</keyword>
<feature type="transmembrane region" description="Helical" evidence="6">
    <location>
        <begin position="706"/>
        <end position="728"/>
    </location>
</feature>